<name>A0A2H9TI34_9FUNG</name>
<dbReference type="InterPro" id="IPR000467">
    <property type="entry name" value="G_patch_dom"/>
</dbReference>
<evidence type="ECO:0000259" key="8">
    <source>
        <dbReference type="PROSITE" id="PS50174"/>
    </source>
</evidence>
<dbReference type="SMART" id="SM00443">
    <property type="entry name" value="G_patch"/>
    <property type="match status" value="1"/>
</dbReference>
<dbReference type="Proteomes" id="UP000240830">
    <property type="component" value="Unassembled WGS sequence"/>
</dbReference>
<comment type="caution">
    <text evidence="9">The sequence shown here is derived from an EMBL/GenBank/DDBJ whole genome shotgun (WGS) entry which is preliminary data.</text>
</comment>
<evidence type="ECO:0000313" key="9">
    <source>
        <dbReference type="EMBL" id="PJF17412.1"/>
    </source>
</evidence>
<dbReference type="OrthoDB" id="29523at2759"/>
<dbReference type="GO" id="GO:0006364">
    <property type="term" value="P:rRNA processing"/>
    <property type="evidence" value="ECO:0007669"/>
    <property type="project" value="UniProtKB-KW"/>
</dbReference>
<dbReference type="Pfam" id="PF01585">
    <property type="entry name" value="G-patch"/>
    <property type="match status" value="1"/>
</dbReference>
<dbReference type="PANTHER" id="PTHR23149:SF31">
    <property type="entry name" value="PROTEIN PXR1"/>
    <property type="match status" value="1"/>
</dbReference>
<keyword evidence="3" id="KW-0698">rRNA processing</keyword>
<evidence type="ECO:0000256" key="7">
    <source>
        <dbReference type="SAM" id="MobiDB-lite"/>
    </source>
</evidence>
<dbReference type="GO" id="GO:0005730">
    <property type="term" value="C:nucleolus"/>
    <property type="evidence" value="ECO:0007669"/>
    <property type="project" value="UniProtKB-SubCell"/>
</dbReference>
<sequence length="179" mass="20274">MPHISHRISQYLTLWHHRLTGVMGLAGVKRKQRIAADPQNKTWGDDKSKFGYKMLQKMGWSEGKGLGKNEDGGTDHLEMEFKTDTLGLGVTKKDATEETYQQLTIFDSILKRINTEESGPEAACKPSKKEKKHKVKETKSPVKTTGRLAHRRKFINNKRVDQYSEAHLKEILGVSGSLN</sequence>
<dbReference type="AlphaFoldDB" id="A0A2H9TI34"/>
<feature type="region of interest" description="Disordered" evidence="7">
    <location>
        <begin position="117"/>
        <end position="146"/>
    </location>
</feature>
<dbReference type="EMBL" id="MTSL01000175">
    <property type="protein sequence ID" value="PJF17412.1"/>
    <property type="molecule type" value="Genomic_DNA"/>
</dbReference>
<dbReference type="GO" id="GO:0003676">
    <property type="term" value="F:nucleic acid binding"/>
    <property type="evidence" value="ECO:0007669"/>
    <property type="project" value="InterPro"/>
</dbReference>
<comment type="subcellular location">
    <subcellularLocation>
        <location evidence="1">Nucleus</location>
        <location evidence="1">Nucleolus</location>
    </subcellularLocation>
</comment>
<dbReference type="PROSITE" id="PS50174">
    <property type="entry name" value="G_PATCH"/>
    <property type="match status" value="1"/>
</dbReference>
<protein>
    <recommendedName>
        <fullName evidence="6">PinX1-related protein 1</fullName>
    </recommendedName>
</protein>
<keyword evidence="2" id="KW-0690">Ribosome biogenesis</keyword>
<organism evidence="9 10">
    <name type="scientific">Paramicrosporidium saccamoebae</name>
    <dbReference type="NCBI Taxonomy" id="1246581"/>
    <lineage>
        <taxon>Eukaryota</taxon>
        <taxon>Fungi</taxon>
        <taxon>Fungi incertae sedis</taxon>
        <taxon>Cryptomycota</taxon>
        <taxon>Cryptomycota incertae sedis</taxon>
        <taxon>Paramicrosporidium</taxon>
    </lineage>
</organism>
<proteinExistence type="inferred from homology"/>
<evidence type="ECO:0000256" key="5">
    <source>
        <dbReference type="ARBA" id="ARBA00038007"/>
    </source>
</evidence>
<keyword evidence="10" id="KW-1185">Reference proteome</keyword>
<evidence type="ECO:0000256" key="4">
    <source>
        <dbReference type="ARBA" id="ARBA00023242"/>
    </source>
</evidence>
<accession>A0A2H9TI34</accession>
<evidence type="ECO:0000313" key="10">
    <source>
        <dbReference type="Proteomes" id="UP000240830"/>
    </source>
</evidence>
<dbReference type="STRING" id="1246581.A0A2H9TI34"/>
<reference evidence="9 10" key="1">
    <citation type="submission" date="2016-10" db="EMBL/GenBank/DDBJ databases">
        <title>The genome of Paramicrosporidium saccamoebae is the missing link in understanding Cryptomycota and Microsporidia evolution.</title>
        <authorList>
            <person name="Quandt C.A."/>
            <person name="Beaudet D."/>
            <person name="Corsaro D."/>
            <person name="Michel R."/>
            <person name="Corradi N."/>
            <person name="James T."/>
        </authorList>
    </citation>
    <scope>NUCLEOTIDE SEQUENCE [LARGE SCALE GENOMIC DNA]</scope>
    <source>
        <strain evidence="9 10">KSL3</strain>
    </source>
</reference>
<evidence type="ECO:0000256" key="3">
    <source>
        <dbReference type="ARBA" id="ARBA00022552"/>
    </source>
</evidence>
<comment type="similarity">
    <text evidence="5">Belongs to the PINX1 family.</text>
</comment>
<evidence type="ECO:0000256" key="2">
    <source>
        <dbReference type="ARBA" id="ARBA00022517"/>
    </source>
</evidence>
<dbReference type="PANTHER" id="PTHR23149">
    <property type="entry name" value="G PATCH DOMAIN CONTAINING PROTEIN"/>
    <property type="match status" value="1"/>
</dbReference>
<dbReference type="InterPro" id="IPR050656">
    <property type="entry name" value="PINX1"/>
</dbReference>
<evidence type="ECO:0000256" key="6">
    <source>
        <dbReference type="ARBA" id="ARBA00041961"/>
    </source>
</evidence>
<evidence type="ECO:0000256" key="1">
    <source>
        <dbReference type="ARBA" id="ARBA00004604"/>
    </source>
</evidence>
<feature type="domain" description="G-patch" evidence="8">
    <location>
        <begin position="47"/>
        <end position="93"/>
    </location>
</feature>
<feature type="compositionally biased region" description="Basic residues" evidence="7">
    <location>
        <begin position="126"/>
        <end position="136"/>
    </location>
</feature>
<keyword evidence="4" id="KW-0539">Nucleus</keyword>
<gene>
    <name evidence="9" type="ORF">PSACC_02772</name>
</gene>